<protein>
    <submittedName>
        <fullName evidence="6">Nucleoid DNA-binding protein</fullName>
    </submittedName>
</protein>
<sequence>MSKLYNRDLAKVLAAKFKLDRGAAETFVNCFFDSINDGLKYDRQVKVRGLGTFKVTAVAARKSVDVNTGEPIVIEGRDKINFTADTSMRDQVNRPFAQFETVMVNDGVNFDEIDEKFAESMIEQDDSEESDEKDVAKNEVAKQTEELSGDETPNLALTAGNASDKEEAGKTENASVDEAEEVVDEERGVMLNETSPDATESETVRDSGSDPSAFEPTKDDAEKSFAEEEDLPSENGHDDDIIEHSGDQLTLLNQDDVQEDCQKQAVTTAKSEMESADMQDGVQPTELDKINSSLKMDAPVEVEEAVKTDSVELELVKKRATELQEAMGRQHKFVKLLVVAGVVLLAVCIGTIAYLSSQLAKRDNRIQHLEAEENMPVNTYYGDTASRAVALEHLKKQETADSMKTAAVLSESQKELATPVATTKQKDNLEKLSSNANKKRQLSNDANVAQAEKKKLPAQSDEKSKRQVQVSNVSNYDKDARVRTGAYKIIGIDRTLTVRKGQTLRGISNANLGPGMECYVEAVNNGRTEFKEGEKIKIPKLQLKKR</sequence>
<evidence type="ECO:0000256" key="3">
    <source>
        <dbReference type="RuleBase" id="RU003939"/>
    </source>
</evidence>
<dbReference type="GO" id="GO:0005829">
    <property type="term" value="C:cytosol"/>
    <property type="evidence" value="ECO:0007669"/>
    <property type="project" value="TreeGrafter"/>
</dbReference>
<proteinExistence type="inferred from homology"/>
<feature type="compositionally biased region" description="Acidic residues" evidence="4">
    <location>
        <begin position="122"/>
        <end position="132"/>
    </location>
</feature>
<feature type="region of interest" description="Disordered" evidence="4">
    <location>
        <begin position="122"/>
        <end position="242"/>
    </location>
</feature>
<dbReference type="EMBL" id="QENY01000009">
    <property type="protein sequence ID" value="PVX53695.1"/>
    <property type="molecule type" value="Genomic_DNA"/>
</dbReference>
<keyword evidence="5" id="KW-0472">Membrane</keyword>
<dbReference type="GO" id="GO:0003677">
    <property type="term" value="F:DNA binding"/>
    <property type="evidence" value="ECO:0007669"/>
    <property type="project" value="UniProtKB-KW"/>
</dbReference>
<feature type="compositionally biased region" description="Basic and acidic residues" evidence="4">
    <location>
        <begin position="133"/>
        <end position="145"/>
    </location>
</feature>
<feature type="region of interest" description="Disordered" evidence="4">
    <location>
        <begin position="414"/>
        <end position="472"/>
    </location>
</feature>
<dbReference type="SUPFAM" id="SSF47729">
    <property type="entry name" value="IHF-like DNA-binding proteins"/>
    <property type="match status" value="1"/>
</dbReference>
<evidence type="ECO:0000256" key="1">
    <source>
        <dbReference type="ARBA" id="ARBA00010529"/>
    </source>
</evidence>
<organism evidence="6 7">
    <name type="scientific">Hallella colorans</name>
    <dbReference type="NCBI Taxonomy" id="1703337"/>
    <lineage>
        <taxon>Bacteria</taxon>
        <taxon>Pseudomonadati</taxon>
        <taxon>Bacteroidota</taxon>
        <taxon>Bacteroidia</taxon>
        <taxon>Bacteroidales</taxon>
        <taxon>Prevotellaceae</taxon>
        <taxon>Hallella</taxon>
    </lineage>
</organism>
<comment type="caution">
    <text evidence="6">The sequence shown here is derived from an EMBL/GenBank/DDBJ whole genome shotgun (WGS) entry which is preliminary data.</text>
</comment>
<dbReference type="SMART" id="SM00411">
    <property type="entry name" value="BHL"/>
    <property type="match status" value="1"/>
</dbReference>
<accession>A0A2U0U7R7</accession>
<dbReference type="GO" id="GO:0030527">
    <property type="term" value="F:structural constituent of chromatin"/>
    <property type="evidence" value="ECO:0007669"/>
    <property type="project" value="InterPro"/>
</dbReference>
<evidence type="ECO:0000256" key="2">
    <source>
        <dbReference type="ARBA" id="ARBA00023125"/>
    </source>
</evidence>
<dbReference type="RefSeq" id="WP_116616451.1">
    <property type="nucleotide sequence ID" value="NZ_CAMPWS010000007.1"/>
</dbReference>
<dbReference type="InterPro" id="IPR010992">
    <property type="entry name" value="IHF-like_DNA-bd_dom_sf"/>
</dbReference>
<feature type="compositionally biased region" description="Acidic residues" evidence="4">
    <location>
        <begin position="175"/>
        <end position="184"/>
    </location>
</feature>
<dbReference type="PANTHER" id="PTHR33175">
    <property type="entry name" value="DNA-BINDING PROTEIN HU"/>
    <property type="match status" value="1"/>
</dbReference>
<evidence type="ECO:0000313" key="6">
    <source>
        <dbReference type="EMBL" id="PVX53695.1"/>
    </source>
</evidence>
<dbReference type="OrthoDB" id="9811567at2"/>
<feature type="transmembrane region" description="Helical" evidence="5">
    <location>
        <begin position="333"/>
        <end position="355"/>
    </location>
</feature>
<evidence type="ECO:0000313" key="7">
    <source>
        <dbReference type="Proteomes" id="UP000245870"/>
    </source>
</evidence>
<dbReference type="PANTHER" id="PTHR33175:SF2">
    <property type="entry name" value="INTEGRATION HOST FACTOR SUBUNIT ALPHA"/>
    <property type="match status" value="1"/>
</dbReference>
<keyword evidence="5" id="KW-1133">Transmembrane helix</keyword>
<dbReference type="InterPro" id="IPR000119">
    <property type="entry name" value="Hist_DNA-bd"/>
</dbReference>
<dbReference type="AlphaFoldDB" id="A0A2U0U7R7"/>
<dbReference type="Gene3D" id="4.10.520.10">
    <property type="entry name" value="IHF-like DNA-binding proteins"/>
    <property type="match status" value="1"/>
</dbReference>
<keyword evidence="2 6" id="KW-0238">DNA-binding</keyword>
<evidence type="ECO:0000256" key="5">
    <source>
        <dbReference type="SAM" id="Phobius"/>
    </source>
</evidence>
<reference evidence="6 7" key="1">
    <citation type="submission" date="2018-05" db="EMBL/GenBank/DDBJ databases">
        <title>Genomic Encyclopedia of Type Strains, Phase IV (KMG-IV): sequencing the most valuable type-strain genomes for metagenomic binning, comparative biology and taxonomic classification.</title>
        <authorList>
            <person name="Goeker M."/>
        </authorList>
    </citation>
    <scope>NUCLEOTIDE SEQUENCE [LARGE SCALE GENOMIC DNA]</scope>
    <source>
        <strain evidence="6 7">DSM 100333</strain>
    </source>
</reference>
<keyword evidence="7" id="KW-1185">Reference proteome</keyword>
<keyword evidence="5" id="KW-0812">Transmembrane</keyword>
<dbReference type="Proteomes" id="UP000245870">
    <property type="component" value="Unassembled WGS sequence"/>
</dbReference>
<feature type="compositionally biased region" description="Basic and acidic residues" evidence="4">
    <location>
        <begin position="451"/>
        <end position="465"/>
    </location>
</feature>
<evidence type="ECO:0000256" key="4">
    <source>
        <dbReference type="SAM" id="MobiDB-lite"/>
    </source>
</evidence>
<feature type="compositionally biased region" description="Basic and acidic residues" evidence="4">
    <location>
        <begin position="216"/>
        <end position="226"/>
    </location>
</feature>
<gene>
    <name evidence="6" type="ORF">C7379_10934</name>
</gene>
<name>A0A2U0U7R7_9BACT</name>
<dbReference type="CDD" id="cd13832">
    <property type="entry name" value="IHF"/>
    <property type="match status" value="1"/>
</dbReference>
<comment type="similarity">
    <text evidence="1 3">Belongs to the bacterial histone-like protein family.</text>
</comment>
<dbReference type="Pfam" id="PF00216">
    <property type="entry name" value="Bac_DNA_binding"/>
    <property type="match status" value="1"/>
</dbReference>